<accession>A0A0J7N676</accession>
<proteinExistence type="predicted"/>
<evidence type="ECO:0000313" key="2">
    <source>
        <dbReference type="Proteomes" id="UP000036403"/>
    </source>
</evidence>
<evidence type="ECO:0000313" key="1">
    <source>
        <dbReference type="EMBL" id="KMQ88195.1"/>
    </source>
</evidence>
<organism evidence="1 2">
    <name type="scientific">Lasius niger</name>
    <name type="common">Black garden ant</name>
    <dbReference type="NCBI Taxonomy" id="67767"/>
    <lineage>
        <taxon>Eukaryota</taxon>
        <taxon>Metazoa</taxon>
        <taxon>Ecdysozoa</taxon>
        <taxon>Arthropoda</taxon>
        <taxon>Hexapoda</taxon>
        <taxon>Insecta</taxon>
        <taxon>Pterygota</taxon>
        <taxon>Neoptera</taxon>
        <taxon>Endopterygota</taxon>
        <taxon>Hymenoptera</taxon>
        <taxon>Apocrita</taxon>
        <taxon>Aculeata</taxon>
        <taxon>Formicoidea</taxon>
        <taxon>Formicidae</taxon>
        <taxon>Formicinae</taxon>
        <taxon>Lasius</taxon>
        <taxon>Lasius</taxon>
    </lineage>
</organism>
<dbReference type="EMBL" id="LBMM01009339">
    <property type="protein sequence ID" value="KMQ88195.1"/>
    <property type="molecule type" value="Genomic_DNA"/>
</dbReference>
<keyword evidence="2" id="KW-1185">Reference proteome</keyword>
<name>A0A0J7N676_LASNI</name>
<sequence>MDRLSDWDLYRKFQKAYRDSVVTAKRESWRKFCESVEEVPETSRLCRILTKNLDSTLQAIRLPERKVALEERCLIHLLEINFSDFKRRYDVKSDNWVMEHRLRARGDNRDLAACIVKPERVKWAVRSFKPFKFPGPYGIFSALLQEGLGHIIRPLTRTLRACLGFD</sequence>
<dbReference type="PaxDb" id="67767-A0A0J7N676"/>
<dbReference type="Proteomes" id="UP000036403">
    <property type="component" value="Unassembled WGS sequence"/>
</dbReference>
<protein>
    <submittedName>
        <fullName evidence="1">Lian-aa1 retrotransposon protein</fullName>
    </submittedName>
</protein>
<dbReference type="AlphaFoldDB" id="A0A0J7N676"/>
<dbReference type="OrthoDB" id="7553226at2759"/>
<reference evidence="1 2" key="1">
    <citation type="submission" date="2015-04" db="EMBL/GenBank/DDBJ databases">
        <title>Lasius niger genome sequencing.</title>
        <authorList>
            <person name="Konorov E.A."/>
            <person name="Nikitin M.A."/>
            <person name="Kirill M.V."/>
            <person name="Chang P."/>
        </authorList>
    </citation>
    <scope>NUCLEOTIDE SEQUENCE [LARGE SCALE GENOMIC DNA]</scope>
    <source>
        <tissue evidence="1">Whole</tissue>
    </source>
</reference>
<comment type="caution">
    <text evidence="1">The sequence shown here is derived from an EMBL/GenBank/DDBJ whole genome shotgun (WGS) entry which is preliminary data.</text>
</comment>
<gene>
    <name evidence="1" type="ORF">RF55_12354</name>
</gene>